<dbReference type="EMBL" id="RKHY01000001">
    <property type="protein sequence ID" value="ROS44279.1"/>
    <property type="molecule type" value="Genomic_DNA"/>
</dbReference>
<dbReference type="Pfam" id="PF07729">
    <property type="entry name" value="FCD"/>
    <property type="match status" value="1"/>
</dbReference>
<gene>
    <name evidence="5" type="ORF">EDD35_6714</name>
</gene>
<reference evidence="5 6" key="1">
    <citation type="submission" date="2018-11" db="EMBL/GenBank/DDBJ databases">
        <title>Sequencing the genomes of 1000 actinobacteria strains.</title>
        <authorList>
            <person name="Klenk H.-P."/>
        </authorList>
    </citation>
    <scope>NUCLEOTIDE SEQUENCE [LARGE SCALE GENOMIC DNA]</scope>
    <source>
        <strain evidence="5 6">DSM 44348</strain>
    </source>
</reference>
<keyword evidence="6" id="KW-1185">Reference proteome</keyword>
<name>A0A3N2H749_9PSEU</name>
<keyword evidence="3" id="KW-0804">Transcription</keyword>
<sequence>MTSDIPALRREDWEPRRWRNLTRPERAAEEIAALVAGLEPGDRLGTKEEIRAHCGVSVGTFNEALRLVQQRGLVRVKSGPGGGLFADQQSPLVRLGNSMLAVDHDAASVADAIRLRDALDPLLVEDALKYASAQDIAAMRAELRRMKTAADDRDGTAFIRANWALHARIAEVSPSPILRPLYLNLLEMVESHLLSVQPTGEQPLPEFIQERYELHVALVDAIAAGDVKALDVIAEHNTTSRLSHRAGPAQH</sequence>
<dbReference type="InterPro" id="IPR036390">
    <property type="entry name" value="WH_DNA-bd_sf"/>
</dbReference>
<dbReference type="InterPro" id="IPR011711">
    <property type="entry name" value="GntR_C"/>
</dbReference>
<proteinExistence type="predicted"/>
<dbReference type="GeneID" id="301847967"/>
<dbReference type="Gene3D" id="1.20.120.530">
    <property type="entry name" value="GntR ligand-binding domain-like"/>
    <property type="match status" value="1"/>
</dbReference>
<dbReference type="Gene3D" id="1.10.10.10">
    <property type="entry name" value="Winged helix-like DNA-binding domain superfamily/Winged helix DNA-binding domain"/>
    <property type="match status" value="1"/>
</dbReference>
<evidence type="ECO:0000256" key="2">
    <source>
        <dbReference type="ARBA" id="ARBA00023125"/>
    </source>
</evidence>
<evidence type="ECO:0000313" key="5">
    <source>
        <dbReference type="EMBL" id="ROS44279.1"/>
    </source>
</evidence>
<organism evidence="5 6">
    <name type="scientific">Amycolatopsis thermoflava</name>
    <dbReference type="NCBI Taxonomy" id="84480"/>
    <lineage>
        <taxon>Bacteria</taxon>
        <taxon>Bacillati</taxon>
        <taxon>Actinomycetota</taxon>
        <taxon>Actinomycetes</taxon>
        <taxon>Pseudonocardiales</taxon>
        <taxon>Pseudonocardiaceae</taxon>
        <taxon>Amycolatopsis</taxon>
        <taxon>Amycolatopsis methanolica group</taxon>
    </lineage>
</organism>
<dbReference type="SUPFAM" id="SSF48008">
    <property type="entry name" value="GntR ligand-binding domain-like"/>
    <property type="match status" value="1"/>
</dbReference>
<keyword evidence="2" id="KW-0238">DNA-binding</keyword>
<keyword evidence="1" id="KW-0805">Transcription regulation</keyword>
<dbReference type="PANTHER" id="PTHR43537:SF24">
    <property type="entry name" value="GLUCONATE OPERON TRANSCRIPTIONAL REPRESSOR"/>
    <property type="match status" value="1"/>
</dbReference>
<evidence type="ECO:0000256" key="3">
    <source>
        <dbReference type="ARBA" id="ARBA00023163"/>
    </source>
</evidence>
<evidence type="ECO:0000313" key="6">
    <source>
        <dbReference type="Proteomes" id="UP000274843"/>
    </source>
</evidence>
<dbReference type="PANTHER" id="PTHR43537">
    <property type="entry name" value="TRANSCRIPTIONAL REGULATOR, GNTR FAMILY"/>
    <property type="match status" value="1"/>
</dbReference>
<evidence type="ECO:0000256" key="1">
    <source>
        <dbReference type="ARBA" id="ARBA00023015"/>
    </source>
</evidence>
<dbReference type="InterPro" id="IPR036388">
    <property type="entry name" value="WH-like_DNA-bd_sf"/>
</dbReference>
<dbReference type="RefSeq" id="WP_123686273.1">
    <property type="nucleotide sequence ID" value="NZ_CBDRBK010000019.1"/>
</dbReference>
<comment type="caution">
    <text evidence="5">The sequence shown here is derived from an EMBL/GenBank/DDBJ whole genome shotgun (WGS) entry which is preliminary data.</text>
</comment>
<dbReference type="Proteomes" id="UP000274843">
    <property type="component" value="Unassembled WGS sequence"/>
</dbReference>
<dbReference type="GO" id="GO:0003677">
    <property type="term" value="F:DNA binding"/>
    <property type="evidence" value="ECO:0007669"/>
    <property type="project" value="UniProtKB-KW"/>
</dbReference>
<evidence type="ECO:0000259" key="4">
    <source>
        <dbReference type="SMART" id="SM00895"/>
    </source>
</evidence>
<dbReference type="SUPFAM" id="SSF46785">
    <property type="entry name" value="Winged helix' DNA-binding domain"/>
    <property type="match status" value="1"/>
</dbReference>
<dbReference type="AlphaFoldDB" id="A0A3N2H749"/>
<dbReference type="SMART" id="SM00895">
    <property type="entry name" value="FCD"/>
    <property type="match status" value="1"/>
</dbReference>
<dbReference type="InterPro" id="IPR008920">
    <property type="entry name" value="TF_FadR/GntR_C"/>
</dbReference>
<accession>A0A3N2H749</accession>
<feature type="domain" description="GntR C-terminal" evidence="4">
    <location>
        <begin position="111"/>
        <end position="239"/>
    </location>
</feature>
<protein>
    <submittedName>
        <fullName evidence="5">GntR family transcriptional regulator</fullName>
    </submittedName>
</protein>